<proteinExistence type="predicted"/>
<dbReference type="Proteomes" id="UP001153269">
    <property type="component" value="Unassembled WGS sequence"/>
</dbReference>
<evidence type="ECO:0000313" key="2">
    <source>
        <dbReference type="Proteomes" id="UP001153269"/>
    </source>
</evidence>
<organism evidence="1 2">
    <name type="scientific">Pleuronectes platessa</name>
    <name type="common">European plaice</name>
    <dbReference type="NCBI Taxonomy" id="8262"/>
    <lineage>
        <taxon>Eukaryota</taxon>
        <taxon>Metazoa</taxon>
        <taxon>Chordata</taxon>
        <taxon>Craniata</taxon>
        <taxon>Vertebrata</taxon>
        <taxon>Euteleostomi</taxon>
        <taxon>Actinopterygii</taxon>
        <taxon>Neopterygii</taxon>
        <taxon>Teleostei</taxon>
        <taxon>Neoteleostei</taxon>
        <taxon>Acanthomorphata</taxon>
        <taxon>Carangaria</taxon>
        <taxon>Pleuronectiformes</taxon>
        <taxon>Pleuronectoidei</taxon>
        <taxon>Pleuronectidae</taxon>
        <taxon>Pleuronectes</taxon>
    </lineage>
</organism>
<keyword evidence="2" id="KW-1185">Reference proteome</keyword>
<gene>
    <name evidence="1" type="ORF">PLEPLA_LOCUS32050</name>
</gene>
<evidence type="ECO:0000313" key="1">
    <source>
        <dbReference type="EMBL" id="CAB1444334.1"/>
    </source>
</evidence>
<sequence length="194" mass="21472">MAWSSAAMTCLRCTIRECQRWFSRHHKEAFKLGPDTSHLPLPSHLLRRQIVLGARTHCDARPRDYPPAHSPSSVFPPICQSNECRAQFNKTNLTAGAAANDRGDMLNLGLSGLKQENSIVWLHAGCNDTWYSNGIKRCFISQVKEELEFEMPRDDEIPSSLALTCLAFPLIPSVALNLPNPSTSVHSACLPGCS</sequence>
<accession>A0A9N7V2M6</accession>
<reference evidence="1" key="1">
    <citation type="submission" date="2020-03" db="EMBL/GenBank/DDBJ databases">
        <authorList>
            <person name="Weist P."/>
        </authorList>
    </citation>
    <scope>NUCLEOTIDE SEQUENCE</scope>
</reference>
<dbReference type="AlphaFoldDB" id="A0A9N7V2M6"/>
<protein>
    <submittedName>
        <fullName evidence="1">Uncharacterized protein</fullName>
    </submittedName>
</protein>
<comment type="caution">
    <text evidence="1">The sequence shown here is derived from an EMBL/GenBank/DDBJ whole genome shotgun (WGS) entry which is preliminary data.</text>
</comment>
<name>A0A9N7V2M6_PLEPL</name>
<dbReference type="EMBL" id="CADEAL010003335">
    <property type="protein sequence ID" value="CAB1444334.1"/>
    <property type="molecule type" value="Genomic_DNA"/>
</dbReference>